<dbReference type="SUPFAM" id="SSF46689">
    <property type="entry name" value="Homeodomain-like"/>
    <property type="match status" value="1"/>
</dbReference>
<dbReference type="OrthoDB" id="6430772at2"/>
<dbReference type="PANTHER" id="PTHR43479:SF11">
    <property type="entry name" value="ACREF_ENVCD OPERON REPRESSOR-RELATED"/>
    <property type="match status" value="1"/>
</dbReference>
<protein>
    <submittedName>
        <fullName evidence="4">TetR/AcrR family transcriptional regulator</fullName>
    </submittedName>
</protein>
<dbReference type="EMBL" id="SRLH01000001">
    <property type="protein sequence ID" value="TGD59509.1"/>
    <property type="molecule type" value="Genomic_DNA"/>
</dbReference>
<evidence type="ECO:0000256" key="2">
    <source>
        <dbReference type="PROSITE-ProRule" id="PRU00335"/>
    </source>
</evidence>
<organism evidence="4 5">
    <name type="scientific">Flavobacterium humi</name>
    <dbReference type="NCBI Taxonomy" id="2562683"/>
    <lineage>
        <taxon>Bacteria</taxon>
        <taxon>Pseudomonadati</taxon>
        <taxon>Bacteroidota</taxon>
        <taxon>Flavobacteriia</taxon>
        <taxon>Flavobacteriales</taxon>
        <taxon>Flavobacteriaceae</taxon>
        <taxon>Flavobacterium</taxon>
    </lineage>
</organism>
<evidence type="ECO:0000256" key="1">
    <source>
        <dbReference type="ARBA" id="ARBA00023125"/>
    </source>
</evidence>
<dbReference type="RefSeq" id="WP_135524716.1">
    <property type="nucleotide sequence ID" value="NZ_SRLH01000001.1"/>
</dbReference>
<comment type="caution">
    <text evidence="4">The sequence shown here is derived from an EMBL/GenBank/DDBJ whole genome shotgun (WGS) entry which is preliminary data.</text>
</comment>
<dbReference type="InterPro" id="IPR050624">
    <property type="entry name" value="HTH-type_Tx_Regulator"/>
</dbReference>
<dbReference type="PANTHER" id="PTHR43479">
    <property type="entry name" value="ACREF/ENVCD OPERON REPRESSOR-RELATED"/>
    <property type="match status" value="1"/>
</dbReference>
<dbReference type="GO" id="GO:0003677">
    <property type="term" value="F:DNA binding"/>
    <property type="evidence" value="ECO:0007669"/>
    <property type="project" value="UniProtKB-UniRule"/>
</dbReference>
<feature type="domain" description="HTH tetR-type" evidence="3">
    <location>
        <begin position="6"/>
        <end position="66"/>
    </location>
</feature>
<evidence type="ECO:0000313" key="5">
    <source>
        <dbReference type="Proteomes" id="UP000297407"/>
    </source>
</evidence>
<dbReference type="InterPro" id="IPR001647">
    <property type="entry name" value="HTH_TetR"/>
</dbReference>
<gene>
    <name evidence="4" type="ORF">E4635_00820</name>
</gene>
<proteinExistence type="predicted"/>
<dbReference type="Pfam" id="PF00440">
    <property type="entry name" value="TetR_N"/>
    <property type="match status" value="1"/>
</dbReference>
<evidence type="ECO:0000313" key="4">
    <source>
        <dbReference type="EMBL" id="TGD59509.1"/>
    </source>
</evidence>
<feature type="DNA-binding region" description="H-T-H motif" evidence="2">
    <location>
        <begin position="29"/>
        <end position="48"/>
    </location>
</feature>
<dbReference type="PROSITE" id="PS50977">
    <property type="entry name" value="HTH_TETR_2"/>
    <property type="match status" value="1"/>
</dbReference>
<dbReference type="Proteomes" id="UP000297407">
    <property type="component" value="Unassembled WGS sequence"/>
</dbReference>
<keyword evidence="1 2" id="KW-0238">DNA-binding</keyword>
<accession>A0A4Z0LC95</accession>
<reference evidence="4 5" key="1">
    <citation type="submission" date="2019-04" db="EMBL/GenBank/DDBJ databases">
        <title>Flavobacterium sp. strain DS2-A Genome sequencing and assembly.</title>
        <authorList>
            <person name="Kim I."/>
        </authorList>
    </citation>
    <scope>NUCLEOTIDE SEQUENCE [LARGE SCALE GENOMIC DNA]</scope>
    <source>
        <strain evidence="4 5">DS2-A</strain>
    </source>
</reference>
<evidence type="ECO:0000259" key="3">
    <source>
        <dbReference type="PROSITE" id="PS50977"/>
    </source>
</evidence>
<dbReference type="Gene3D" id="1.10.357.10">
    <property type="entry name" value="Tetracycline Repressor, domain 2"/>
    <property type="match status" value="1"/>
</dbReference>
<dbReference type="InterPro" id="IPR009057">
    <property type="entry name" value="Homeodomain-like_sf"/>
</dbReference>
<dbReference type="AlphaFoldDB" id="A0A4Z0LC95"/>
<sequence>MRTRDTNKEDLVKQKAIEMLVTYGIEGFGMNKLAKECGVSVATLYIYYTDKEDLIKKIAVEIGQNFFRETLKDFSPEMPFVDGLRKQWENRAGFMMSFPKEVACWEVLQNSSYSDYIIQESFKEFKNTMIAFFQNAVERKEMIPISKDVFWSIAYGPLYSLLRFHDKGKSLGGFPFTLTKEIQNEAFELVIKALTP</sequence>
<name>A0A4Z0LC95_9FLAO</name>
<keyword evidence="5" id="KW-1185">Reference proteome</keyword>